<dbReference type="AlphaFoldDB" id="A0AAU9AJT0"/>
<dbReference type="KEGG" id="lem:LEN_3287"/>
<sequence length="69" mass="7680">MNILSGQDFVKDPDNEGAVLGWGVFRMAPWHLARVFNSEDLAQEYCLSLGGDYRVAYGSHRLGTDDFVA</sequence>
<gene>
    <name evidence="1" type="ORF">LEN_3287</name>
</gene>
<dbReference type="Proteomes" id="UP000218824">
    <property type="component" value="Chromosome"/>
</dbReference>
<protein>
    <submittedName>
        <fullName evidence="1">Uncharacterized protein</fullName>
    </submittedName>
</protein>
<evidence type="ECO:0000313" key="1">
    <source>
        <dbReference type="EMBL" id="BAV98774.1"/>
    </source>
</evidence>
<proteinExistence type="predicted"/>
<organism evidence="1 2">
    <name type="scientific">Lysobacter enzymogenes</name>
    <dbReference type="NCBI Taxonomy" id="69"/>
    <lineage>
        <taxon>Bacteria</taxon>
        <taxon>Pseudomonadati</taxon>
        <taxon>Pseudomonadota</taxon>
        <taxon>Gammaproteobacteria</taxon>
        <taxon>Lysobacterales</taxon>
        <taxon>Lysobacteraceae</taxon>
        <taxon>Lysobacter</taxon>
    </lineage>
</organism>
<accession>A0AAU9AJT0</accession>
<name>A0AAU9AJT0_LYSEN</name>
<dbReference type="GeneID" id="83065106"/>
<dbReference type="EMBL" id="AP014940">
    <property type="protein sequence ID" value="BAV98774.1"/>
    <property type="molecule type" value="Genomic_DNA"/>
</dbReference>
<evidence type="ECO:0000313" key="2">
    <source>
        <dbReference type="Proteomes" id="UP000218824"/>
    </source>
</evidence>
<reference evidence="1 2" key="1">
    <citation type="journal article" date="2017" name="DNA Res.">
        <title>Complete genome sequence and expression profile of the commercial lytic enzyme producer Lysobacter enzymogenes M497-1.</title>
        <authorList>
            <person name="Takami H."/>
            <person name="Toyoda A."/>
            <person name="Uchiyama I."/>
            <person name="Itoh T."/>
            <person name="Takaki Y."/>
            <person name="Arai W."/>
            <person name="Nishi S."/>
            <person name="Kawai M."/>
            <person name="Shinya K."/>
            <person name="Ikeda H."/>
        </authorList>
    </citation>
    <scope>NUCLEOTIDE SEQUENCE [LARGE SCALE GENOMIC DNA]</scope>
    <source>
        <strain evidence="1 2">M497-1</strain>
    </source>
</reference>
<dbReference type="RefSeq" id="WP_096379166.1">
    <property type="nucleotide sequence ID" value="NZ_AP014940.1"/>
</dbReference>